<name>A0ABT4QKI3_9BACL</name>
<dbReference type="RefSeq" id="WP_269885910.1">
    <property type="nucleotide sequence ID" value="NZ_JAQAGZ010000036.1"/>
</dbReference>
<accession>A0ABT4QKI3</accession>
<dbReference type="InterPro" id="IPR007497">
    <property type="entry name" value="SIMPL/DUF541"/>
</dbReference>
<dbReference type="Pfam" id="PF04402">
    <property type="entry name" value="SIMPL"/>
    <property type="match status" value="1"/>
</dbReference>
<dbReference type="EMBL" id="JAQAGZ010000036">
    <property type="protein sequence ID" value="MCZ8517383.1"/>
    <property type="molecule type" value="Genomic_DNA"/>
</dbReference>
<dbReference type="Gene3D" id="3.30.70.2970">
    <property type="entry name" value="Protein of unknown function (DUF541), domain 2"/>
    <property type="match status" value="1"/>
</dbReference>
<sequence length="224" mass="24350">MYYQPWSPYPPIASSLFPKCSNKIEVTGEGTISAAPQKAIIVVGVITENVSLTAAQKENASAVTNIVEALLKLSIPKENIQTTHYSIDVQYNYEDGKQVFRGYKVTHLLQLTIDKIDLTGLIVDTAVKNGANTVSNIQFTLAHPEIAYNNALSIAIKNGLFKATTIARTLGVTLYPAPYLVQEISRSQEPIPYAAALYTKSAATPIQPGELKISASIKANFTYN</sequence>
<keyword evidence="2" id="KW-1185">Reference proteome</keyword>
<gene>
    <name evidence="1" type="ORF">O9H85_34560</name>
</gene>
<comment type="caution">
    <text evidence="1">The sequence shown here is derived from an EMBL/GenBank/DDBJ whole genome shotgun (WGS) entry which is preliminary data.</text>
</comment>
<proteinExistence type="predicted"/>
<evidence type="ECO:0000313" key="1">
    <source>
        <dbReference type="EMBL" id="MCZ8517383.1"/>
    </source>
</evidence>
<dbReference type="PANTHER" id="PTHR34387">
    <property type="entry name" value="SLR1258 PROTEIN"/>
    <property type="match status" value="1"/>
</dbReference>
<dbReference type="InterPro" id="IPR052022">
    <property type="entry name" value="26kDa_periplasmic_antigen"/>
</dbReference>
<dbReference type="Gene3D" id="3.30.110.170">
    <property type="entry name" value="Protein of unknown function (DUF541), domain 1"/>
    <property type="match status" value="1"/>
</dbReference>
<protein>
    <submittedName>
        <fullName evidence="1">SIMPL domain-containing protein</fullName>
    </submittedName>
</protein>
<dbReference type="PANTHER" id="PTHR34387:SF1">
    <property type="entry name" value="PERIPLASMIC IMMUNOGENIC PROTEIN"/>
    <property type="match status" value="1"/>
</dbReference>
<evidence type="ECO:0000313" key="2">
    <source>
        <dbReference type="Proteomes" id="UP001527882"/>
    </source>
</evidence>
<organism evidence="1 2">
    <name type="scientific">Paenibacillus gyeongsangnamensis</name>
    <dbReference type="NCBI Taxonomy" id="3388067"/>
    <lineage>
        <taxon>Bacteria</taxon>
        <taxon>Bacillati</taxon>
        <taxon>Bacillota</taxon>
        <taxon>Bacilli</taxon>
        <taxon>Bacillales</taxon>
        <taxon>Paenibacillaceae</taxon>
        <taxon>Paenibacillus</taxon>
    </lineage>
</organism>
<dbReference type="Proteomes" id="UP001527882">
    <property type="component" value="Unassembled WGS sequence"/>
</dbReference>
<reference evidence="1 2" key="1">
    <citation type="submission" date="2022-12" db="EMBL/GenBank/DDBJ databases">
        <title>Draft genome sequence of Paenibacillus sp. dW9.</title>
        <authorList>
            <person name="Choi E.-W."/>
            <person name="Kim D.-U."/>
        </authorList>
    </citation>
    <scope>NUCLEOTIDE SEQUENCE [LARGE SCALE GENOMIC DNA]</scope>
    <source>
        <strain evidence="2">dW9</strain>
    </source>
</reference>